<evidence type="ECO:0000313" key="1">
    <source>
        <dbReference type="EMBL" id="KAK3769863.1"/>
    </source>
</evidence>
<dbReference type="SUPFAM" id="SSF53098">
    <property type="entry name" value="Ribonuclease H-like"/>
    <property type="match status" value="1"/>
</dbReference>
<dbReference type="InterPro" id="IPR036397">
    <property type="entry name" value="RNaseH_sf"/>
</dbReference>
<name>A0AAE0ZIC8_9GAST</name>
<dbReference type="EMBL" id="JAWDGP010003877">
    <property type="protein sequence ID" value="KAK3769863.1"/>
    <property type="molecule type" value="Genomic_DNA"/>
</dbReference>
<dbReference type="Proteomes" id="UP001283361">
    <property type="component" value="Unassembled WGS sequence"/>
</dbReference>
<dbReference type="AlphaFoldDB" id="A0AAE0ZIC8"/>
<sequence length="94" mass="10460">MAGLTHHQKTFSGFSHGDLDGVKIVTSREFQDFGHIHSALNHPPPDVAAERAVETFKTNLAKMPTSTIHEKVNIILFKYRITPHSTTGTRPLLN</sequence>
<comment type="caution">
    <text evidence="1">The sequence shown here is derived from an EMBL/GenBank/DDBJ whole genome shotgun (WGS) entry which is preliminary data.</text>
</comment>
<keyword evidence="2" id="KW-1185">Reference proteome</keyword>
<reference evidence="1" key="1">
    <citation type="journal article" date="2023" name="G3 (Bethesda)">
        <title>A reference genome for the long-term kleptoplast-retaining sea slug Elysia crispata morphotype clarki.</title>
        <authorList>
            <person name="Eastman K.E."/>
            <person name="Pendleton A.L."/>
            <person name="Shaikh M.A."/>
            <person name="Suttiyut T."/>
            <person name="Ogas R."/>
            <person name="Tomko P."/>
            <person name="Gavelis G."/>
            <person name="Widhalm J.R."/>
            <person name="Wisecaver J.H."/>
        </authorList>
    </citation>
    <scope>NUCLEOTIDE SEQUENCE</scope>
    <source>
        <strain evidence="1">ECLA1</strain>
    </source>
</reference>
<evidence type="ECO:0000313" key="2">
    <source>
        <dbReference type="Proteomes" id="UP001283361"/>
    </source>
</evidence>
<accession>A0AAE0ZIC8</accession>
<organism evidence="1 2">
    <name type="scientific">Elysia crispata</name>
    <name type="common">lettuce slug</name>
    <dbReference type="NCBI Taxonomy" id="231223"/>
    <lineage>
        <taxon>Eukaryota</taxon>
        <taxon>Metazoa</taxon>
        <taxon>Spiralia</taxon>
        <taxon>Lophotrochozoa</taxon>
        <taxon>Mollusca</taxon>
        <taxon>Gastropoda</taxon>
        <taxon>Heterobranchia</taxon>
        <taxon>Euthyneura</taxon>
        <taxon>Panpulmonata</taxon>
        <taxon>Sacoglossa</taxon>
        <taxon>Placobranchoidea</taxon>
        <taxon>Plakobranchidae</taxon>
        <taxon>Elysia</taxon>
    </lineage>
</organism>
<gene>
    <name evidence="1" type="ORF">RRG08_036912</name>
</gene>
<protein>
    <submittedName>
        <fullName evidence="1">Uncharacterized protein</fullName>
    </submittedName>
</protein>
<proteinExistence type="predicted"/>
<dbReference type="Gene3D" id="3.30.420.10">
    <property type="entry name" value="Ribonuclease H-like superfamily/Ribonuclease H"/>
    <property type="match status" value="1"/>
</dbReference>
<dbReference type="GO" id="GO:0003676">
    <property type="term" value="F:nucleic acid binding"/>
    <property type="evidence" value="ECO:0007669"/>
    <property type="project" value="InterPro"/>
</dbReference>
<dbReference type="InterPro" id="IPR012337">
    <property type="entry name" value="RNaseH-like_sf"/>
</dbReference>